<organism evidence="1 2">
    <name type="scientific">Massilia niabensis</name>
    <dbReference type="NCBI Taxonomy" id="544910"/>
    <lineage>
        <taxon>Bacteria</taxon>
        <taxon>Pseudomonadati</taxon>
        <taxon>Pseudomonadota</taxon>
        <taxon>Betaproteobacteria</taxon>
        <taxon>Burkholderiales</taxon>
        <taxon>Oxalobacteraceae</taxon>
        <taxon>Telluria group</taxon>
        <taxon>Massilia</taxon>
    </lineage>
</organism>
<comment type="caution">
    <text evidence="1">The sequence shown here is derived from an EMBL/GenBank/DDBJ whole genome shotgun (WGS) entry which is preliminary data.</text>
</comment>
<sequence>MAENLTAEQIFFPIRQADSASQADARNLLARAVYGSLRGHVQERLNDATRSTPHASNQRHAAVLVDGARGSGKSSVLLNLKTYLESEDKQLLGRVHVLKPIDPTLLEDHDDLFLNIVVAAVLSDQDVKGALAHESVGRTNVYKRLHLLGHALENMQTQRDKKGLDKIRAFIGNQELVNEVHQFFDAVLKLLGKQLLVLPVDDVDTSLHRAFENLEVVRRYLTSPLVLPVISGDAGLYHDVTWRDIHRRLLKDSRSEALQAKERAKELATEYHRKVLPLQYRLSMPNMDQYFGDDSIVLGEMGSGSLTFPHFHAWLEGLLNDRVNGVENSHLPVPVHTLRAFAQLAYRVRGLIPALDKAISDHRLSKEMLRHHMLMPQISFAAIRAFKHTYESTEVTGDTSERRSSRDTAYSEFLDRTSAVPRNYSSPLDGISIAQWISTLGEHFRSDAKAGAAYLVLKAYGDWASLKNRQGNKWISVFDTSLFQPALQTSQHPHFEAVHDLADWAERLSARVPEGWLKKLSSATILPYPVPEIGPLVSVNATRTYLAANVESDLRLLTELLLHRNFYQRNKTGMLLCVGRMFELVITSLMRDMTASDIAMVLSRPPFFSVGALAQTKTLGGDAIEQVDVPDIEADPMDLTDEMAKLAGDINQWRAQLKLRDLHLSPWLVYNVMNKFFNQAWIFNAPSRTVSAPDSFAAIAWVGRKAFNSIWAAFGSFEKGERYGFPPIIATVNVGDGADFQRSDLYRQNITPFVGEKSGVTEFGRRVGAITALLESHPLKLLTDRLPVPSAQALSDEKKETNTAVEGRIERQNPSDWLFEYTGKKQYDAAARRILNLPIGKARELLKAYEEKYQNPKLRDAINRVGQVKKGT</sequence>
<dbReference type="EMBL" id="JBHSMU010000008">
    <property type="protein sequence ID" value="MFC5459725.1"/>
    <property type="molecule type" value="Genomic_DNA"/>
</dbReference>
<evidence type="ECO:0000313" key="1">
    <source>
        <dbReference type="EMBL" id="MFC5459725.1"/>
    </source>
</evidence>
<reference evidence="2" key="1">
    <citation type="journal article" date="2019" name="Int. J. Syst. Evol. Microbiol.">
        <title>The Global Catalogue of Microorganisms (GCM) 10K type strain sequencing project: providing services to taxonomists for standard genome sequencing and annotation.</title>
        <authorList>
            <consortium name="The Broad Institute Genomics Platform"/>
            <consortium name="The Broad Institute Genome Sequencing Center for Infectious Disease"/>
            <person name="Wu L."/>
            <person name="Ma J."/>
        </authorList>
    </citation>
    <scope>NUCLEOTIDE SEQUENCE [LARGE SCALE GENOMIC DNA]</scope>
    <source>
        <strain evidence="2">KACC 12649</strain>
    </source>
</reference>
<evidence type="ECO:0000313" key="2">
    <source>
        <dbReference type="Proteomes" id="UP001596050"/>
    </source>
</evidence>
<gene>
    <name evidence="1" type="primary">rdrA</name>
    <name evidence="1" type="ORF">ACFPN5_07865</name>
</gene>
<name>A0ABW0L1S8_9BURK</name>
<dbReference type="NCBIfam" id="NF041743">
    <property type="entry name" value="RdrA"/>
    <property type="match status" value="1"/>
</dbReference>
<protein>
    <submittedName>
        <fullName evidence="1">Antiviral RADAR system adenosine triphosphatase RdrA</fullName>
    </submittedName>
</protein>
<keyword evidence="2" id="KW-1185">Reference proteome</keyword>
<dbReference type="RefSeq" id="WP_379781849.1">
    <property type="nucleotide sequence ID" value="NZ_JBHSMU010000008.1"/>
</dbReference>
<accession>A0ABW0L1S8</accession>
<dbReference type="Proteomes" id="UP001596050">
    <property type="component" value="Unassembled WGS sequence"/>
</dbReference>
<proteinExistence type="predicted"/>